<evidence type="ECO:0000259" key="6">
    <source>
        <dbReference type="Pfam" id="PF01699"/>
    </source>
</evidence>
<evidence type="ECO:0000256" key="1">
    <source>
        <dbReference type="ARBA" id="ARBA00004141"/>
    </source>
</evidence>
<dbReference type="GO" id="GO:0008273">
    <property type="term" value="F:calcium, potassium:sodium antiporter activity"/>
    <property type="evidence" value="ECO:0007669"/>
    <property type="project" value="TreeGrafter"/>
</dbReference>
<dbReference type="OrthoDB" id="9794225at2"/>
<dbReference type="GO" id="GO:0006874">
    <property type="term" value="P:intracellular calcium ion homeostasis"/>
    <property type="evidence" value="ECO:0007669"/>
    <property type="project" value="TreeGrafter"/>
</dbReference>
<feature type="transmembrane region" description="Helical" evidence="5">
    <location>
        <begin position="302"/>
        <end position="323"/>
    </location>
</feature>
<accession>A0A845F9C5</accession>
<dbReference type="Pfam" id="PF01699">
    <property type="entry name" value="Na_Ca_ex"/>
    <property type="match status" value="2"/>
</dbReference>
<name>A0A845F9C5_9BACI</name>
<dbReference type="PANTHER" id="PTHR10846:SF8">
    <property type="entry name" value="INNER MEMBRANE PROTEIN YRBG"/>
    <property type="match status" value="1"/>
</dbReference>
<dbReference type="InterPro" id="IPR004837">
    <property type="entry name" value="NaCa_Exmemb"/>
</dbReference>
<gene>
    <name evidence="7" type="ORF">GLW00_06195</name>
</gene>
<dbReference type="AlphaFoldDB" id="A0A845F9C5"/>
<dbReference type="EMBL" id="WMFA01000002">
    <property type="protein sequence ID" value="MYL70428.1"/>
    <property type="molecule type" value="Genomic_DNA"/>
</dbReference>
<feature type="transmembrane region" description="Helical" evidence="5">
    <location>
        <begin position="171"/>
        <end position="192"/>
    </location>
</feature>
<feature type="domain" description="Sodium/calcium exchanger membrane region" evidence="6">
    <location>
        <begin position="174"/>
        <end position="321"/>
    </location>
</feature>
<evidence type="ECO:0000256" key="2">
    <source>
        <dbReference type="ARBA" id="ARBA00022692"/>
    </source>
</evidence>
<feature type="transmembrane region" description="Helical" evidence="5">
    <location>
        <begin position="270"/>
        <end position="290"/>
    </location>
</feature>
<dbReference type="InterPro" id="IPR004481">
    <property type="entry name" value="K/Na/Ca-exchanger"/>
</dbReference>
<dbReference type="GO" id="GO:0005886">
    <property type="term" value="C:plasma membrane"/>
    <property type="evidence" value="ECO:0007669"/>
    <property type="project" value="TreeGrafter"/>
</dbReference>
<comment type="caution">
    <text evidence="7">The sequence shown here is derived from an EMBL/GenBank/DDBJ whole genome shotgun (WGS) entry which is preliminary data.</text>
</comment>
<dbReference type="RefSeq" id="WP_160912271.1">
    <property type="nucleotide sequence ID" value="NZ_WMFA01000002.1"/>
</dbReference>
<dbReference type="Gene3D" id="1.20.1420.30">
    <property type="entry name" value="NCX, central ion-binding region"/>
    <property type="match status" value="1"/>
</dbReference>
<feature type="transmembrane region" description="Helical" evidence="5">
    <location>
        <begin position="101"/>
        <end position="123"/>
    </location>
</feature>
<evidence type="ECO:0000256" key="4">
    <source>
        <dbReference type="ARBA" id="ARBA00023136"/>
    </source>
</evidence>
<dbReference type="InterPro" id="IPR044880">
    <property type="entry name" value="NCX_ion-bd_dom_sf"/>
</dbReference>
<keyword evidence="3 5" id="KW-1133">Transmembrane helix</keyword>
<evidence type="ECO:0000256" key="3">
    <source>
        <dbReference type="ARBA" id="ARBA00022989"/>
    </source>
</evidence>
<evidence type="ECO:0000313" key="7">
    <source>
        <dbReference type="EMBL" id="MYL70428.1"/>
    </source>
</evidence>
<comment type="subcellular location">
    <subcellularLocation>
        <location evidence="1">Membrane</location>
        <topology evidence="1">Multi-pass membrane protein</topology>
    </subcellularLocation>
</comment>
<dbReference type="Proteomes" id="UP000450457">
    <property type="component" value="Unassembled WGS sequence"/>
</dbReference>
<feature type="transmembrane region" description="Helical" evidence="5">
    <location>
        <begin position="66"/>
        <end position="89"/>
    </location>
</feature>
<evidence type="ECO:0000256" key="5">
    <source>
        <dbReference type="SAM" id="Phobius"/>
    </source>
</evidence>
<dbReference type="GeneID" id="78006572"/>
<keyword evidence="4 5" id="KW-0472">Membrane</keyword>
<feature type="transmembrane region" description="Helical" evidence="5">
    <location>
        <begin position="129"/>
        <end position="150"/>
    </location>
</feature>
<organism evidence="7 8">
    <name type="scientific">Halobacillus litoralis</name>
    <dbReference type="NCBI Taxonomy" id="45668"/>
    <lineage>
        <taxon>Bacteria</taxon>
        <taxon>Bacillati</taxon>
        <taxon>Bacillota</taxon>
        <taxon>Bacilli</taxon>
        <taxon>Bacillales</taxon>
        <taxon>Bacillaceae</taxon>
        <taxon>Halobacillus</taxon>
    </lineage>
</organism>
<reference evidence="7 8" key="1">
    <citation type="submission" date="2019-11" db="EMBL/GenBank/DDBJ databases">
        <title>Genome sequences of 17 halophilic strains isolated from different environments.</title>
        <authorList>
            <person name="Furrow R.E."/>
        </authorList>
    </citation>
    <scope>NUCLEOTIDE SEQUENCE [LARGE SCALE GENOMIC DNA]</scope>
    <source>
        <strain evidence="7 8">SL-4</strain>
    </source>
</reference>
<feature type="transmembrane region" description="Helical" evidence="5">
    <location>
        <begin position="204"/>
        <end position="228"/>
    </location>
</feature>
<dbReference type="PANTHER" id="PTHR10846">
    <property type="entry name" value="SODIUM/POTASSIUM/CALCIUM EXCHANGER"/>
    <property type="match status" value="1"/>
</dbReference>
<dbReference type="GO" id="GO:0005262">
    <property type="term" value="F:calcium channel activity"/>
    <property type="evidence" value="ECO:0007669"/>
    <property type="project" value="TreeGrafter"/>
</dbReference>
<proteinExistence type="predicted"/>
<evidence type="ECO:0000313" key="8">
    <source>
        <dbReference type="Proteomes" id="UP000450457"/>
    </source>
</evidence>
<protein>
    <submittedName>
        <fullName evidence="7">Sodium:calcium antiporter</fullName>
    </submittedName>
</protein>
<sequence length="325" mass="35711">MIFIIFFLAAILVVTAAVYLNQLGDVISKKSSLSGAVVGTFLIAGATSLPELTTSLTAVYIDNPDIAVGNMLGSNVFNLLILASMDLIYRKKRFFQRINPNANLPSAWTGLAFLIILSLSLLFPVPIQFFNIGMEMYIIVLFYLFVMKYLTSDDDDGDHPLPAKDIPLPTAIKGFILAVVAVFISGSILSIAGDKMAEVTGMNASFVGSFLIAASTSLPELVSVLAAFKLANYNMAIGSILGSNLYNIKLLVLTDLLYQKGPILKSIQGTHIYLALLGIAMTLFFIYTLMRTRQVDRSWSSWNYIMPSLVVITLYFVISYRIFFL</sequence>
<feature type="domain" description="Sodium/calcium exchanger membrane region" evidence="6">
    <location>
        <begin position="3"/>
        <end position="125"/>
    </location>
</feature>
<keyword evidence="2 5" id="KW-0812">Transmembrane</keyword>